<evidence type="ECO:0000313" key="2">
    <source>
        <dbReference type="Proteomes" id="UP000285750"/>
    </source>
</evidence>
<organism evidence="1 2">
    <name type="scientific">Phocaeicola plebeius</name>
    <dbReference type="NCBI Taxonomy" id="310297"/>
    <lineage>
        <taxon>Bacteria</taxon>
        <taxon>Pseudomonadati</taxon>
        <taxon>Bacteroidota</taxon>
        <taxon>Bacteroidia</taxon>
        <taxon>Bacteroidales</taxon>
        <taxon>Bacteroidaceae</taxon>
        <taxon>Phocaeicola</taxon>
    </lineage>
</organism>
<accession>A0A412HAS7</accession>
<dbReference type="Proteomes" id="UP000285750">
    <property type="component" value="Unassembled WGS sequence"/>
</dbReference>
<proteinExistence type="predicted"/>
<protein>
    <submittedName>
        <fullName evidence="1">Uncharacterized protein</fullName>
    </submittedName>
</protein>
<dbReference type="EMBL" id="QRUY01000001">
    <property type="protein sequence ID" value="RGS10632.1"/>
    <property type="molecule type" value="Genomic_DNA"/>
</dbReference>
<sequence>MANIVKLTGCKEVSHDIYAYFTCDAEKALKALELEIPCTGANSTGAYNIYFNDEGEIICEYMTFCVTREFKKVSSIQDAVEWMDKKMNENE</sequence>
<dbReference type="RefSeq" id="WP_118430417.1">
    <property type="nucleotide sequence ID" value="NZ_JAQCWP010000018.1"/>
</dbReference>
<dbReference type="AlphaFoldDB" id="A0A412HAS7"/>
<name>A0A412HAS7_9BACT</name>
<reference evidence="1 2" key="1">
    <citation type="submission" date="2018-08" db="EMBL/GenBank/DDBJ databases">
        <title>A genome reference for cultivated species of the human gut microbiota.</title>
        <authorList>
            <person name="Zou Y."/>
            <person name="Xue W."/>
            <person name="Luo G."/>
        </authorList>
    </citation>
    <scope>NUCLEOTIDE SEQUENCE [LARGE SCALE GENOMIC DNA]</scope>
    <source>
        <strain evidence="1 2">AF24-16AC</strain>
    </source>
</reference>
<gene>
    <name evidence="1" type="ORF">DWY14_00385</name>
</gene>
<comment type="caution">
    <text evidence="1">The sequence shown here is derived from an EMBL/GenBank/DDBJ whole genome shotgun (WGS) entry which is preliminary data.</text>
</comment>
<evidence type="ECO:0000313" key="1">
    <source>
        <dbReference type="EMBL" id="RGS10632.1"/>
    </source>
</evidence>